<protein>
    <submittedName>
        <fullName evidence="1">Uncharacterized protein</fullName>
    </submittedName>
</protein>
<name>A0A8J5WY06_ZIZPA</name>
<gene>
    <name evidence="1" type="ORF">GUJ93_ZPchr0012g18924</name>
</gene>
<evidence type="ECO:0000313" key="2">
    <source>
        <dbReference type="Proteomes" id="UP000729402"/>
    </source>
</evidence>
<dbReference type="AlphaFoldDB" id="A0A8J5WY06"/>
<evidence type="ECO:0000313" key="1">
    <source>
        <dbReference type="EMBL" id="KAG8095568.1"/>
    </source>
</evidence>
<dbReference type="Proteomes" id="UP000729402">
    <property type="component" value="Unassembled WGS sequence"/>
</dbReference>
<proteinExistence type="predicted"/>
<sequence>MASSPNSSLNGGNSCGPSLSCPNGHKILESSSTHSPLANPTILRFRPERIFLLARSMSPLDCGWRTAAKHNLMPSSSQNSLNVSASNWVPLSIVSCLGTSNLHIIFCEKIFCTFLEVIASQGFCFDPLRKIFNCYHCKLQAAFCHWKWADEIHAPPSHWQNWGNILKCYWRTVASSSHPLHPWQVRTNSSTSLTIVSQ</sequence>
<dbReference type="EMBL" id="JAAALK010000080">
    <property type="protein sequence ID" value="KAG8095568.1"/>
    <property type="molecule type" value="Genomic_DNA"/>
</dbReference>
<reference evidence="1" key="2">
    <citation type="submission" date="2021-02" db="EMBL/GenBank/DDBJ databases">
        <authorList>
            <person name="Kimball J.A."/>
            <person name="Haas M.W."/>
            <person name="Macchietto M."/>
            <person name="Kono T."/>
            <person name="Duquette J."/>
            <person name="Shao M."/>
        </authorList>
    </citation>
    <scope>NUCLEOTIDE SEQUENCE</scope>
    <source>
        <tissue evidence="1">Fresh leaf tissue</tissue>
    </source>
</reference>
<reference evidence="1" key="1">
    <citation type="journal article" date="2021" name="bioRxiv">
        <title>Whole Genome Assembly and Annotation of Northern Wild Rice, Zizania palustris L., Supports a Whole Genome Duplication in the Zizania Genus.</title>
        <authorList>
            <person name="Haas M."/>
            <person name="Kono T."/>
            <person name="Macchietto M."/>
            <person name="Millas R."/>
            <person name="McGilp L."/>
            <person name="Shao M."/>
            <person name="Duquette J."/>
            <person name="Hirsch C.N."/>
            <person name="Kimball J."/>
        </authorList>
    </citation>
    <scope>NUCLEOTIDE SEQUENCE</scope>
    <source>
        <tissue evidence="1">Fresh leaf tissue</tissue>
    </source>
</reference>
<accession>A0A8J5WY06</accession>
<keyword evidence="2" id="KW-1185">Reference proteome</keyword>
<organism evidence="1 2">
    <name type="scientific">Zizania palustris</name>
    <name type="common">Northern wild rice</name>
    <dbReference type="NCBI Taxonomy" id="103762"/>
    <lineage>
        <taxon>Eukaryota</taxon>
        <taxon>Viridiplantae</taxon>
        <taxon>Streptophyta</taxon>
        <taxon>Embryophyta</taxon>
        <taxon>Tracheophyta</taxon>
        <taxon>Spermatophyta</taxon>
        <taxon>Magnoliopsida</taxon>
        <taxon>Liliopsida</taxon>
        <taxon>Poales</taxon>
        <taxon>Poaceae</taxon>
        <taxon>BOP clade</taxon>
        <taxon>Oryzoideae</taxon>
        <taxon>Oryzeae</taxon>
        <taxon>Zizaniinae</taxon>
        <taxon>Zizania</taxon>
    </lineage>
</organism>
<comment type="caution">
    <text evidence="1">The sequence shown here is derived from an EMBL/GenBank/DDBJ whole genome shotgun (WGS) entry which is preliminary data.</text>
</comment>